<dbReference type="PANTHER" id="PTHR33608:SF7">
    <property type="entry name" value="DUF58 DOMAIN-CONTAINING PROTEIN"/>
    <property type="match status" value="1"/>
</dbReference>
<protein>
    <recommendedName>
        <fullName evidence="2">DUF58 domain-containing protein</fullName>
    </recommendedName>
</protein>
<evidence type="ECO:0000256" key="1">
    <source>
        <dbReference type="SAM" id="MobiDB-lite"/>
    </source>
</evidence>
<dbReference type="Pfam" id="PF01882">
    <property type="entry name" value="DUF58"/>
    <property type="match status" value="1"/>
</dbReference>
<proteinExistence type="predicted"/>
<keyword evidence="4" id="KW-1185">Reference proteome</keyword>
<reference evidence="3 4" key="1">
    <citation type="submission" date="2019-02" db="EMBL/GenBank/DDBJ databases">
        <title>Deep-cultivation of Planctomycetes and their phenomic and genomic characterization uncovers novel biology.</title>
        <authorList>
            <person name="Wiegand S."/>
            <person name="Jogler M."/>
            <person name="Boedeker C."/>
            <person name="Pinto D."/>
            <person name="Vollmers J."/>
            <person name="Rivas-Marin E."/>
            <person name="Kohn T."/>
            <person name="Peeters S.H."/>
            <person name="Heuer A."/>
            <person name="Rast P."/>
            <person name="Oberbeckmann S."/>
            <person name="Bunk B."/>
            <person name="Jeske O."/>
            <person name="Meyerdierks A."/>
            <person name="Storesund J.E."/>
            <person name="Kallscheuer N."/>
            <person name="Luecker S."/>
            <person name="Lage O.M."/>
            <person name="Pohl T."/>
            <person name="Merkel B.J."/>
            <person name="Hornburger P."/>
            <person name="Mueller R.-W."/>
            <person name="Bruemmer F."/>
            <person name="Labrenz M."/>
            <person name="Spormann A.M."/>
            <person name="Op den Camp H."/>
            <person name="Overmann J."/>
            <person name="Amann R."/>
            <person name="Jetten M.S.M."/>
            <person name="Mascher T."/>
            <person name="Medema M.H."/>
            <person name="Devos D.P."/>
            <person name="Kaster A.-K."/>
            <person name="Ovreas L."/>
            <person name="Rohde M."/>
            <person name="Galperin M.Y."/>
            <person name="Jogler C."/>
        </authorList>
    </citation>
    <scope>NUCLEOTIDE SEQUENCE [LARGE SCALE GENOMIC DNA]</scope>
    <source>
        <strain evidence="3 4">CA12</strain>
    </source>
</reference>
<gene>
    <name evidence="3" type="ORF">CA12_38620</name>
</gene>
<name>A0A517PEC5_9PLAN</name>
<sequence length="302" mass="31987">MNLRTPDAASADAGPTDPVTTDPAVLAAAARYTLSGRPPRAAGAVGERVGRTAGSGLEFREHRPYLPGDDVRHLDWAAFARTDVPIVQVFREEVARETAVWLDGSASMGCDAAKSRLARTLAAACWRMAANDGDRPTLHLLSETDRPDPRGRPLVTLDGTPFRGRTSLAELAVRGGLPATGRGVRVVLSDFLFPHDPGPLVRRLCRGSDAATLIQILSPFEADPPELGGRRLTDPEAHEAAEVTLDRPAVAAYRTRLRGLIDGLARACRSQGATFVTLTVGPSLGDLCRAVLAPAGALGGRR</sequence>
<feature type="region of interest" description="Disordered" evidence="1">
    <location>
        <begin position="1"/>
        <end position="22"/>
    </location>
</feature>
<feature type="domain" description="DUF58" evidence="2">
    <location>
        <begin position="61"/>
        <end position="250"/>
    </location>
</feature>
<evidence type="ECO:0000313" key="4">
    <source>
        <dbReference type="Proteomes" id="UP000318741"/>
    </source>
</evidence>
<evidence type="ECO:0000313" key="3">
    <source>
        <dbReference type="EMBL" id="QDT17730.1"/>
    </source>
</evidence>
<organism evidence="3 4">
    <name type="scientific">Alienimonas californiensis</name>
    <dbReference type="NCBI Taxonomy" id="2527989"/>
    <lineage>
        <taxon>Bacteria</taxon>
        <taxon>Pseudomonadati</taxon>
        <taxon>Planctomycetota</taxon>
        <taxon>Planctomycetia</taxon>
        <taxon>Planctomycetales</taxon>
        <taxon>Planctomycetaceae</taxon>
        <taxon>Alienimonas</taxon>
    </lineage>
</organism>
<dbReference type="AlphaFoldDB" id="A0A517PEC5"/>
<accession>A0A517PEC5</accession>
<dbReference type="InterPro" id="IPR002881">
    <property type="entry name" value="DUF58"/>
</dbReference>
<dbReference type="KEGG" id="acaf:CA12_38620"/>
<dbReference type="Proteomes" id="UP000318741">
    <property type="component" value="Chromosome"/>
</dbReference>
<dbReference type="EMBL" id="CP036265">
    <property type="protein sequence ID" value="QDT17730.1"/>
    <property type="molecule type" value="Genomic_DNA"/>
</dbReference>
<dbReference type="PANTHER" id="PTHR33608">
    <property type="entry name" value="BLL2464 PROTEIN"/>
    <property type="match status" value="1"/>
</dbReference>
<evidence type="ECO:0000259" key="2">
    <source>
        <dbReference type="Pfam" id="PF01882"/>
    </source>
</evidence>